<keyword evidence="12" id="KW-0282">Flagellum</keyword>
<dbReference type="NCBIfam" id="TIGR01397">
    <property type="entry name" value="fliM_switch"/>
    <property type="match status" value="1"/>
</dbReference>
<protein>
    <recommendedName>
        <fullName evidence="4 10">Flagellar motor switch protein FliM</fullName>
    </recommendedName>
</protein>
<evidence type="ECO:0000256" key="10">
    <source>
        <dbReference type="NCBIfam" id="TIGR01397"/>
    </source>
</evidence>
<dbReference type="SUPFAM" id="SSF103039">
    <property type="entry name" value="CheC-like"/>
    <property type="match status" value="1"/>
</dbReference>
<dbReference type="KEGG" id="tae:TepiRe1_1343"/>
<dbReference type="Pfam" id="PF02154">
    <property type="entry name" value="FliM"/>
    <property type="match status" value="1"/>
</dbReference>
<evidence type="ECO:0000256" key="8">
    <source>
        <dbReference type="ARBA" id="ARBA00023136"/>
    </source>
</evidence>
<dbReference type="KEGG" id="tep:TepRe1_1233"/>
<dbReference type="EMBL" id="HF563609">
    <property type="protein sequence ID" value="CCP26076.2"/>
    <property type="molecule type" value="Genomic_DNA"/>
</dbReference>
<dbReference type="HOGENOM" id="CLU_052646_0_0_9"/>
<keyword evidence="13" id="KW-1185">Reference proteome</keyword>
<accession>F4LTP9</accession>
<dbReference type="AlphaFoldDB" id="F4LTP9"/>
<dbReference type="GO" id="GO:0005886">
    <property type="term" value="C:plasma membrane"/>
    <property type="evidence" value="ECO:0007669"/>
    <property type="project" value="UniProtKB-SubCell"/>
</dbReference>
<keyword evidence="9" id="KW-0975">Bacterial flagellum</keyword>
<sequence>MSDILSQNEIDALLSALSTGEVKAEEIKSKELDKKVKPYDFKRPNKFSKEQLHTLSMIHENFARLLTTYLSAQLRTVVQINVFFVEQMTYNEFIFSIPNPSLIAVVDFSPLKGAAIMEINPSIAFSIIDRLLGGPGEYSGKLREPTEIETGIIEKVFSKMTRILSDAWKDIADIQTTLEKLETNSQFVQLVSPNEAVALITFNAKVGNSEGMINICIPHIVLEPIIPKLSTRIWLSTSKQEQAETTKQFITEKVYDTKTEIRAELGRTLITVGEFINLATGDVIALNKNIKDGADIFIKDKLKFSGSIGVHRNKMAIKIQKKFGEGGEFNG</sequence>
<dbReference type="PRINTS" id="PR00955">
    <property type="entry name" value="FLGMOTORFLIM"/>
</dbReference>
<dbReference type="PIRSF" id="PIRSF002888">
    <property type="entry name" value="FliM"/>
    <property type="match status" value="1"/>
</dbReference>
<name>F4LTP9_TEPAE</name>
<proteinExistence type="inferred from homology"/>
<evidence type="ECO:0000256" key="2">
    <source>
        <dbReference type="ARBA" id="ARBA00004202"/>
    </source>
</evidence>
<evidence type="ECO:0000313" key="13">
    <source>
        <dbReference type="Proteomes" id="UP000010802"/>
    </source>
</evidence>
<keyword evidence="7" id="KW-0283">Flagellar rotation</keyword>
<dbReference type="OrthoDB" id="9806941at2"/>
<evidence type="ECO:0000313" key="12">
    <source>
        <dbReference type="EMBL" id="CCP26076.2"/>
    </source>
</evidence>
<dbReference type="InterPro" id="IPR028976">
    <property type="entry name" value="CheC-like_sf"/>
</dbReference>
<evidence type="ECO:0000256" key="3">
    <source>
        <dbReference type="ARBA" id="ARBA00011049"/>
    </source>
</evidence>
<evidence type="ECO:0000256" key="4">
    <source>
        <dbReference type="ARBA" id="ARBA00021898"/>
    </source>
</evidence>
<reference evidence="13" key="1">
    <citation type="journal article" date="2013" name="Genome Announc.">
        <title>First genome sequence of a syntrophic acetate-oxidizing bacterium, Tepidanaerobacter acetatoxydans strain Re1.</title>
        <authorList>
            <person name="Manzoor S."/>
            <person name="Bongcam-Rudloff E."/>
            <person name="Schnurer A."/>
            <person name="Muller B."/>
        </authorList>
    </citation>
    <scope>NUCLEOTIDE SEQUENCE [LARGE SCALE GENOMIC DNA]</scope>
    <source>
        <strain evidence="13">Re1</strain>
    </source>
</reference>
<evidence type="ECO:0000256" key="1">
    <source>
        <dbReference type="ARBA" id="ARBA00004117"/>
    </source>
</evidence>
<dbReference type="Gene3D" id="3.40.1550.10">
    <property type="entry name" value="CheC-like"/>
    <property type="match status" value="1"/>
</dbReference>
<dbReference type="InterPro" id="IPR001689">
    <property type="entry name" value="Flag_FliM"/>
</dbReference>
<dbReference type="InterPro" id="IPR001543">
    <property type="entry name" value="FliN-like_C"/>
</dbReference>
<dbReference type="GO" id="GO:0003774">
    <property type="term" value="F:cytoskeletal motor activity"/>
    <property type="evidence" value="ECO:0007669"/>
    <property type="project" value="InterPro"/>
</dbReference>
<dbReference type="CDD" id="cd17908">
    <property type="entry name" value="FliM"/>
    <property type="match status" value="1"/>
</dbReference>
<evidence type="ECO:0000256" key="6">
    <source>
        <dbReference type="ARBA" id="ARBA00022500"/>
    </source>
</evidence>
<dbReference type="RefSeq" id="WP_013778302.1">
    <property type="nucleotide sequence ID" value="NC_015519.1"/>
</dbReference>
<feature type="domain" description="Flagellar motor switch protein FliN-like C-terminal" evidence="11">
    <location>
        <begin position="253"/>
        <end position="321"/>
    </location>
</feature>
<dbReference type="STRING" id="1209989.TepRe1_1233"/>
<keyword evidence="6" id="KW-0145">Chemotaxis</keyword>
<comment type="subcellular location">
    <subcellularLocation>
        <location evidence="1">Bacterial flagellum basal body</location>
    </subcellularLocation>
    <subcellularLocation>
        <location evidence="2">Cell membrane</location>
        <topology evidence="2">Peripheral membrane protein</topology>
    </subcellularLocation>
</comment>
<dbReference type="Gene3D" id="2.30.330.10">
    <property type="entry name" value="SpoA-like"/>
    <property type="match status" value="1"/>
</dbReference>
<evidence type="ECO:0000256" key="9">
    <source>
        <dbReference type="ARBA" id="ARBA00023143"/>
    </source>
</evidence>
<dbReference type="eggNOG" id="COG1868">
    <property type="taxonomic scope" value="Bacteria"/>
</dbReference>
<dbReference type="Pfam" id="PF01052">
    <property type="entry name" value="FliMN_C"/>
    <property type="match status" value="1"/>
</dbReference>
<evidence type="ECO:0000259" key="11">
    <source>
        <dbReference type="Pfam" id="PF01052"/>
    </source>
</evidence>
<dbReference type="PANTHER" id="PTHR30034">
    <property type="entry name" value="FLAGELLAR MOTOR SWITCH PROTEIN FLIM"/>
    <property type="match status" value="1"/>
</dbReference>
<dbReference type="PANTHER" id="PTHR30034:SF6">
    <property type="entry name" value="YOP PROTEINS TRANSLOCATION PROTEIN Q"/>
    <property type="match status" value="1"/>
</dbReference>
<comment type="similarity">
    <text evidence="3">Belongs to the FliM family.</text>
</comment>
<keyword evidence="12" id="KW-0966">Cell projection</keyword>
<evidence type="ECO:0000256" key="5">
    <source>
        <dbReference type="ARBA" id="ARBA00022475"/>
    </source>
</evidence>
<keyword evidence="12" id="KW-0969">Cilium</keyword>
<keyword evidence="8" id="KW-0472">Membrane</keyword>
<dbReference type="SUPFAM" id="SSF101801">
    <property type="entry name" value="Surface presentation of antigens (SPOA)"/>
    <property type="match status" value="1"/>
</dbReference>
<dbReference type="Proteomes" id="UP000010802">
    <property type="component" value="Chromosome"/>
</dbReference>
<evidence type="ECO:0000256" key="7">
    <source>
        <dbReference type="ARBA" id="ARBA00022779"/>
    </source>
</evidence>
<dbReference type="InterPro" id="IPR036429">
    <property type="entry name" value="SpoA-like_sf"/>
</dbReference>
<dbReference type="GO" id="GO:0009425">
    <property type="term" value="C:bacterial-type flagellum basal body"/>
    <property type="evidence" value="ECO:0007669"/>
    <property type="project" value="UniProtKB-SubCell"/>
</dbReference>
<gene>
    <name evidence="12" type="primary">fliM</name>
    <name evidence="12" type="ordered locus">TEPIRE1_1343</name>
</gene>
<dbReference type="GO" id="GO:0050918">
    <property type="term" value="P:positive chemotaxis"/>
    <property type="evidence" value="ECO:0007669"/>
    <property type="project" value="TreeGrafter"/>
</dbReference>
<dbReference type="GO" id="GO:0071978">
    <property type="term" value="P:bacterial-type flagellum-dependent swarming motility"/>
    <property type="evidence" value="ECO:0007669"/>
    <property type="project" value="TreeGrafter"/>
</dbReference>
<organism evidence="12 13">
    <name type="scientific">Tepidanaerobacter acetatoxydans (strain DSM 21804 / JCM 16047 / Re1)</name>
    <dbReference type="NCBI Taxonomy" id="1209989"/>
    <lineage>
        <taxon>Bacteria</taxon>
        <taxon>Bacillati</taxon>
        <taxon>Bacillota</taxon>
        <taxon>Clostridia</taxon>
        <taxon>Thermosediminibacterales</taxon>
        <taxon>Tepidanaerobacteraceae</taxon>
        <taxon>Tepidanaerobacter</taxon>
    </lineage>
</organism>
<accession>L0RYS0</accession>
<keyword evidence="5" id="KW-1003">Cell membrane</keyword>